<keyword evidence="5" id="KW-0068">Autocatalytic cleavage</keyword>
<evidence type="ECO:0000256" key="1">
    <source>
        <dbReference type="ARBA" id="ARBA00005061"/>
    </source>
</evidence>
<dbReference type="Gene3D" id="3.10.28.10">
    <property type="entry name" value="Homing endonucleases"/>
    <property type="match status" value="1"/>
</dbReference>
<dbReference type="SUPFAM" id="SSF51294">
    <property type="entry name" value="Hedgehog/intein (Hint) domain"/>
    <property type="match status" value="1"/>
</dbReference>
<dbReference type="InterPro" id="IPR014729">
    <property type="entry name" value="Rossmann-like_a/b/a_fold"/>
</dbReference>
<name>A0A0F9G4D6_9ZZZZ</name>
<proteinExistence type="inferred from homology"/>
<dbReference type="EC" id="6.3.4.20" evidence="10"/>
<gene>
    <name evidence="13" type="ORF">LCGC14_1873700</name>
</gene>
<evidence type="ECO:0000256" key="8">
    <source>
        <dbReference type="ARBA" id="ARBA00023000"/>
    </source>
</evidence>
<evidence type="ECO:0000256" key="11">
    <source>
        <dbReference type="ARBA" id="ARBA00047890"/>
    </source>
</evidence>
<dbReference type="Pfam" id="PF06508">
    <property type="entry name" value="QueC"/>
    <property type="match status" value="1"/>
</dbReference>
<keyword evidence="3" id="KW-0479">Metal-binding</keyword>
<dbReference type="InterPro" id="IPR036844">
    <property type="entry name" value="Hint_dom_sf"/>
</dbReference>
<dbReference type="InterPro" id="IPR003587">
    <property type="entry name" value="Hint_dom_N"/>
</dbReference>
<protein>
    <recommendedName>
        <fullName evidence="10">7-cyano-7-deazaguanine synthase</fullName>
        <ecNumber evidence="10">6.3.4.20</ecNumber>
    </recommendedName>
</protein>
<dbReference type="Gene3D" id="2.170.16.10">
    <property type="entry name" value="Hedgehog/Intein (Hint) domain"/>
    <property type="match status" value="1"/>
</dbReference>
<comment type="pathway">
    <text evidence="1">Purine metabolism; 7-cyano-7-deazaguanine biosynthesis.</text>
</comment>
<keyword evidence="6" id="KW-0862">Zinc</keyword>
<dbReference type="InterPro" id="IPR006142">
    <property type="entry name" value="INTEIN"/>
</dbReference>
<evidence type="ECO:0000256" key="6">
    <source>
        <dbReference type="ARBA" id="ARBA00022833"/>
    </source>
</evidence>
<evidence type="ECO:0000313" key="13">
    <source>
        <dbReference type="EMBL" id="KKL93538.1"/>
    </source>
</evidence>
<dbReference type="InterPro" id="IPR018317">
    <property type="entry name" value="QueC"/>
</dbReference>
<dbReference type="NCBIfam" id="TIGR01443">
    <property type="entry name" value="intein_Cterm"/>
    <property type="match status" value="1"/>
</dbReference>
<keyword evidence="4" id="KW-0547">Nucleotide-binding</keyword>
<evidence type="ECO:0000256" key="9">
    <source>
        <dbReference type="ARBA" id="ARBA00037993"/>
    </source>
</evidence>
<feature type="domain" description="DOD-type homing endonuclease" evidence="12">
    <location>
        <begin position="300"/>
        <end position="435"/>
    </location>
</feature>
<dbReference type="PROSITE" id="PS50818">
    <property type="entry name" value="INTEIN_C_TER"/>
    <property type="match status" value="1"/>
</dbReference>
<dbReference type="GO" id="GO:0046872">
    <property type="term" value="F:metal ion binding"/>
    <property type="evidence" value="ECO:0007669"/>
    <property type="project" value="UniProtKB-KW"/>
</dbReference>
<dbReference type="Pfam" id="PF14890">
    <property type="entry name" value="Intein_splicing"/>
    <property type="match status" value="1"/>
</dbReference>
<dbReference type="InterPro" id="IPR006141">
    <property type="entry name" value="Intein_N"/>
</dbReference>
<dbReference type="NCBIfam" id="TIGR01445">
    <property type="entry name" value="intein_Nterm"/>
    <property type="match status" value="1"/>
</dbReference>
<dbReference type="InterPro" id="IPR003586">
    <property type="entry name" value="Hint_dom_C"/>
</dbReference>
<dbReference type="InterPro" id="IPR004042">
    <property type="entry name" value="Intein_endonuc_central"/>
</dbReference>
<dbReference type="PRINTS" id="PR00379">
    <property type="entry name" value="INTEIN"/>
</dbReference>
<dbReference type="InterPro" id="IPR027434">
    <property type="entry name" value="Homing_endonucl"/>
</dbReference>
<comment type="similarity">
    <text evidence="9">Belongs to the QueC family.</text>
</comment>
<dbReference type="EMBL" id="LAZR01019159">
    <property type="protein sequence ID" value="KKL93538.1"/>
    <property type="molecule type" value="Genomic_DNA"/>
</dbReference>
<evidence type="ECO:0000256" key="4">
    <source>
        <dbReference type="ARBA" id="ARBA00022741"/>
    </source>
</evidence>
<dbReference type="InterPro" id="IPR030934">
    <property type="entry name" value="Intein_C"/>
</dbReference>
<dbReference type="PROSITE" id="PS50817">
    <property type="entry name" value="INTEIN_N_TER"/>
    <property type="match status" value="1"/>
</dbReference>
<evidence type="ECO:0000256" key="10">
    <source>
        <dbReference type="ARBA" id="ARBA00039149"/>
    </source>
</evidence>
<dbReference type="GO" id="GO:0004519">
    <property type="term" value="F:endonuclease activity"/>
    <property type="evidence" value="ECO:0007669"/>
    <property type="project" value="InterPro"/>
</dbReference>
<keyword evidence="8" id="KW-0651">Protein splicing</keyword>
<dbReference type="PANTHER" id="PTHR42914">
    <property type="entry name" value="7-CYANO-7-DEAZAGUANINE SYNTHASE"/>
    <property type="match status" value="1"/>
</dbReference>
<dbReference type="SUPFAM" id="SSF55608">
    <property type="entry name" value="Homing endonucleases"/>
    <property type="match status" value="1"/>
</dbReference>
<dbReference type="PROSITE" id="PS50819">
    <property type="entry name" value="INTEIN_ENDONUCLEASE"/>
    <property type="match status" value="1"/>
</dbReference>
<dbReference type="CDD" id="cd01995">
    <property type="entry name" value="QueC-like"/>
    <property type="match status" value="1"/>
</dbReference>
<dbReference type="Gene3D" id="3.40.50.620">
    <property type="entry name" value="HUPs"/>
    <property type="match status" value="2"/>
</dbReference>
<comment type="caution">
    <text evidence="13">The sequence shown here is derived from an EMBL/GenBank/DDBJ whole genome shotgun (WGS) entry which is preliminary data.</text>
</comment>
<keyword evidence="2" id="KW-0436">Ligase</keyword>
<dbReference type="SUPFAM" id="SSF52402">
    <property type="entry name" value="Adenine nucleotide alpha hydrolases-like"/>
    <property type="match status" value="1"/>
</dbReference>
<dbReference type="SMART" id="SM00306">
    <property type="entry name" value="HintN"/>
    <property type="match status" value="1"/>
</dbReference>
<accession>A0A0F9G4D6</accession>
<evidence type="ECO:0000256" key="3">
    <source>
        <dbReference type="ARBA" id="ARBA00022723"/>
    </source>
</evidence>
<dbReference type="GO" id="GO:0016874">
    <property type="term" value="F:ligase activity"/>
    <property type="evidence" value="ECO:0007669"/>
    <property type="project" value="UniProtKB-KW"/>
</dbReference>
<dbReference type="GO" id="GO:0005524">
    <property type="term" value="F:ATP binding"/>
    <property type="evidence" value="ECO:0007669"/>
    <property type="project" value="UniProtKB-KW"/>
</dbReference>
<dbReference type="CDD" id="cd00081">
    <property type="entry name" value="Hint"/>
    <property type="match status" value="1"/>
</dbReference>
<dbReference type="NCBIfam" id="TIGR00364">
    <property type="entry name" value="7-cyano-7-deazaguanine synthase QueC"/>
    <property type="match status" value="1"/>
</dbReference>
<evidence type="ECO:0000256" key="5">
    <source>
        <dbReference type="ARBA" id="ARBA00022813"/>
    </source>
</evidence>
<evidence type="ECO:0000256" key="7">
    <source>
        <dbReference type="ARBA" id="ARBA00022840"/>
    </source>
</evidence>
<dbReference type="AlphaFoldDB" id="A0A0F9G4D6"/>
<comment type="catalytic activity">
    <reaction evidence="11">
        <text>7-carboxy-7-carbaguanine + NH4(+) + 2 ATP = 7-cyano-7-carbaguanine + 2 AMP + 2 diphosphate + 2 H(+)</text>
        <dbReference type="Rhea" id="RHEA:27982"/>
        <dbReference type="ChEBI" id="CHEBI:15378"/>
        <dbReference type="ChEBI" id="CHEBI:28938"/>
        <dbReference type="ChEBI" id="CHEBI:30616"/>
        <dbReference type="ChEBI" id="CHEBI:33019"/>
        <dbReference type="ChEBI" id="CHEBI:45075"/>
        <dbReference type="ChEBI" id="CHEBI:61036"/>
        <dbReference type="ChEBI" id="CHEBI:456215"/>
        <dbReference type="EC" id="6.3.4.20"/>
    </reaction>
</comment>
<sequence>MQKIDEFALVIFSGGQDSTTCLIWALKKFKKVSTITFNYNQRHQIEIESAKKIINILNLSGNYNKIEHKIVDISFLSNLLKTAMIQDTEIKYDSDTKLPTTFVPGRNILFLTIAAAYAYQHKIKHLITGVCQTDYSGYPDCRDATIKSLQATLKLGMEYDIIIHTPLMWKNKTETIKMMQKLGRLELYKYTYTCFIPKTKILTPEGNENIENLKKGDFVYTANGNIERINRIYINNYEGKLVKIKSYGYPYYLIATPNHKIFTLKDCDKEIKKIEKGNWVKGYKLKLNNKINIDLLFARFLGYFASEGCYTKDGLCISMNKEKDKKDIKWLIQNIPKIFNKNPKMYDCNKGKNANIHIFDVKLVDKFYKRYGNGYCNERDFREILKWNKIGQDEFLIGLFRGDGFISKFNDSFSISLTNIKLIENIYIIFNNRGLCPRVSEKSPKNCNGKLFQLKIDQRINQNNESRRLAKMIFNIGPSFKYCREVFIRNNNSRRIYRKELIDYKGKVYNLEVEKEHSYIANYFPVHNCYKGKSLACGECPACKLRLNGFKEAGLQDPIKYSN</sequence>
<dbReference type="GO" id="GO:0016539">
    <property type="term" value="P:intein-mediated protein splicing"/>
    <property type="evidence" value="ECO:0007669"/>
    <property type="project" value="InterPro"/>
</dbReference>
<reference evidence="13" key="1">
    <citation type="journal article" date="2015" name="Nature">
        <title>Complex archaea that bridge the gap between prokaryotes and eukaryotes.</title>
        <authorList>
            <person name="Spang A."/>
            <person name="Saw J.H."/>
            <person name="Jorgensen S.L."/>
            <person name="Zaremba-Niedzwiedzka K."/>
            <person name="Martijn J."/>
            <person name="Lind A.E."/>
            <person name="van Eijk R."/>
            <person name="Schleper C."/>
            <person name="Guy L."/>
            <person name="Ettema T.J."/>
        </authorList>
    </citation>
    <scope>NUCLEOTIDE SEQUENCE</scope>
</reference>
<dbReference type="SMART" id="SM00305">
    <property type="entry name" value="HintC"/>
    <property type="match status" value="1"/>
</dbReference>
<organism evidence="13">
    <name type="scientific">marine sediment metagenome</name>
    <dbReference type="NCBI Taxonomy" id="412755"/>
    <lineage>
        <taxon>unclassified sequences</taxon>
        <taxon>metagenomes</taxon>
        <taxon>ecological metagenomes</taxon>
    </lineage>
</organism>
<evidence type="ECO:0000259" key="12">
    <source>
        <dbReference type="PROSITE" id="PS50819"/>
    </source>
</evidence>
<keyword evidence="7" id="KW-0067">ATP-binding</keyword>
<dbReference type="PANTHER" id="PTHR42914:SF1">
    <property type="entry name" value="7-CYANO-7-DEAZAGUANINE SYNTHASE"/>
    <property type="match status" value="1"/>
</dbReference>
<evidence type="ECO:0000256" key="2">
    <source>
        <dbReference type="ARBA" id="ARBA00022598"/>
    </source>
</evidence>